<protein>
    <submittedName>
        <fullName evidence="1">Uncharacterized protein</fullName>
    </submittedName>
</protein>
<evidence type="ECO:0000313" key="1">
    <source>
        <dbReference type="EMBL" id="DAF52788.1"/>
    </source>
</evidence>
<sequence length="124" mass="13972">MIKPFKIVRDLENKKLTTGSDNIVLTQFDNGIYIEFEVLLSGKTVTWNERRHSVRVTFKNGSDIVVEKEPCELLQDAGKWRYEITDKLTGKSGNVKGIIDVMDGGVRVASSQFEITILEHLATS</sequence>
<organism evidence="1">
    <name type="scientific">Siphoviridae sp. ctqSm5</name>
    <dbReference type="NCBI Taxonomy" id="2827949"/>
    <lineage>
        <taxon>Viruses</taxon>
        <taxon>Duplodnaviria</taxon>
        <taxon>Heunggongvirae</taxon>
        <taxon>Uroviricota</taxon>
        <taxon>Caudoviricetes</taxon>
    </lineage>
</organism>
<accession>A0A8S5SP02</accession>
<dbReference type="EMBL" id="BK032642">
    <property type="protein sequence ID" value="DAF52788.1"/>
    <property type="molecule type" value="Genomic_DNA"/>
</dbReference>
<name>A0A8S5SP02_9CAUD</name>
<reference evidence="1" key="1">
    <citation type="journal article" date="2021" name="Proc. Natl. Acad. Sci. U.S.A.">
        <title>A Catalog of Tens of Thousands of Viruses from Human Metagenomes Reveals Hidden Associations with Chronic Diseases.</title>
        <authorList>
            <person name="Tisza M.J."/>
            <person name="Buck C.B."/>
        </authorList>
    </citation>
    <scope>NUCLEOTIDE SEQUENCE</scope>
    <source>
        <strain evidence="1">CtqSm5</strain>
    </source>
</reference>
<proteinExistence type="predicted"/>